<dbReference type="InterPro" id="IPR007318">
    <property type="entry name" value="Phopholipid_MeTrfase"/>
</dbReference>
<feature type="transmembrane region" description="Helical" evidence="5">
    <location>
        <begin position="135"/>
        <end position="163"/>
    </location>
</feature>
<name>A0ABV8FS62_9ACTN</name>
<feature type="transmembrane region" description="Helical" evidence="5">
    <location>
        <begin position="83"/>
        <end position="106"/>
    </location>
</feature>
<dbReference type="EC" id="2.1.1.334" evidence="6"/>
<keyword evidence="2 5" id="KW-0812">Transmembrane</keyword>
<evidence type="ECO:0000313" key="6">
    <source>
        <dbReference type="EMBL" id="MFC3998224.1"/>
    </source>
</evidence>
<proteinExistence type="predicted"/>
<evidence type="ECO:0000313" key="7">
    <source>
        <dbReference type="Proteomes" id="UP001595847"/>
    </source>
</evidence>
<keyword evidence="7" id="KW-1185">Reference proteome</keyword>
<evidence type="ECO:0000256" key="2">
    <source>
        <dbReference type="ARBA" id="ARBA00022692"/>
    </source>
</evidence>
<comment type="caution">
    <text evidence="6">The sequence shown here is derived from an EMBL/GenBank/DDBJ whole genome shotgun (WGS) entry which is preliminary data.</text>
</comment>
<keyword evidence="3 5" id="KW-1133">Transmembrane helix</keyword>
<keyword evidence="4 5" id="KW-0472">Membrane</keyword>
<reference evidence="7" key="1">
    <citation type="journal article" date="2019" name="Int. J. Syst. Evol. Microbiol.">
        <title>The Global Catalogue of Microorganisms (GCM) 10K type strain sequencing project: providing services to taxonomists for standard genome sequencing and annotation.</title>
        <authorList>
            <consortium name="The Broad Institute Genomics Platform"/>
            <consortium name="The Broad Institute Genome Sequencing Center for Infectious Disease"/>
            <person name="Wu L."/>
            <person name="Ma J."/>
        </authorList>
    </citation>
    <scope>NUCLEOTIDE SEQUENCE [LARGE SCALE GENOMIC DNA]</scope>
    <source>
        <strain evidence="7">TBRC 1826</strain>
    </source>
</reference>
<dbReference type="Gene3D" id="1.20.120.1630">
    <property type="match status" value="1"/>
</dbReference>
<organism evidence="6 7">
    <name type="scientific">Nocardiopsis sediminis</name>
    <dbReference type="NCBI Taxonomy" id="1778267"/>
    <lineage>
        <taxon>Bacteria</taxon>
        <taxon>Bacillati</taxon>
        <taxon>Actinomycetota</taxon>
        <taxon>Actinomycetes</taxon>
        <taxon>Streptosporangiales</taxon>
        <taxon>Nocardiopsidaceae</taxon>
        <taxon>Nocardiopsis</taxon>
    </lineage>
</organism>
<comment type="subcellular location">
    <subcellularLocation>
        <location evidence="1">Endomembrane system</location>
        <topology evidence="1">Multi-pass membrane protein</topology>
    </subcellularLocation>
</comment>
<evidence type="ECO:0000256" key="4">
    <source>
        <dbReference type="ARBA" id="ARBA00023136"/>
    </source>
</evidence>
<dbReference type="RefSeq" id="WP_378535858.1">
    <property type="nucleotide sequence ID" value="NZ_JBHSBH010000012.1"/>
</dbReference>
<dbReference type="EC" id="2.1.1.100" evidence="6"/>
<keyword evidence="6" id="KW-0489">Methyltransferase</keyword>
<sequence>MAWIVLCAYIGWLALAFARQTWRQYRRTGDTGLRISPRPGSAQWWAKLLFIAALLSCTAGPVADIAGATTGPVAVPTLTPHPVVAGIGLALIAASIVATPIAQIAMGSSWRVGVDPDERTRLVTRGPFRMVRNPIFTLVTALPLGAVLAVPNAVSAAGLLLLVAAVQIQVRAVEEPYLLRTHGQAYRDYAAKVGRFLPCIGRLTPPTAPR</sequence>
<dbReference type="Proteomes" id="UP001595847">
    <property type="component" value="Unassembled WGS sequence"/>
</dbReference>
<feature type="transmembrane region" description="Helical" evidence="5">
    <location>
        <begin position="42"/>
        <end position="63"/>
    </location>
</feature>
<gene>
    <name evidence="6" type="ORF">ACFOVU_20025</name>
</gene>
<dbReference type="GO" id="GO:0004671">
    <property type="term" value="F:protein C-terminal S-isoprenylcysteine carboxyl O-methyltransferase activity"/>
    <property type="evidence" value="ECO:0007669"/>
    <property type="project" value="UniProtKB-EC"/>
</dbReference>
<evidence type="ECO:0000256" key="5">
    <source>
        <dbReference type="SAM" id="Phobius"/>
    </source>
</evidence>
<dbReference type="PANTHER" id="PTHR43847">
    <property type="entry name" value="BLL3993 PROTEIN"/>
    <property type="match status" value="1"/>
</dbReference>
<dbReference type="GO" id="GO:0032259">
    <property type="term" value="P:methylation"/>
    <property type="evidence" value="ECO:0007669"/>
    <property type="project" value="UniProtKB-KW"/>
</dbReference>
<keyword evidence="6" id="KW-0808">Transferase</keyword>
<evidence type="ECO:0000256" key="3">
    <source>
        <dbReference type="ARBA" id="ARBA00022989"/>
    </source>
</evidence>
<dbReference type="PANTHER" id="PTHR43847:SF1">
    <property type="entry name" value="BLL3993 PROTEIN"/>
    <property type="match status" value="1"/>
</dbReference>
<evidence type="ECO:0000256" key="1">
    <source>
        <dbReference type="ARBA" id="ARBA00004127"/>
    </source>
</evidence>
<dbReference type="InterPro" id="IPR052527">
    <property type="entry name" value="Metal_cation-efflux_comp"/>
</dbReference>
<protein>
    <submittedName>
        <fullName evidence="6">Methyltransferase family protein</fullName>
        <ecNumber evidence="6">2.1.1.100</ecNumber>
        <ecNumber evidence="6">2.1.1.334</ecNumber>
    </submittedName>
</protein>
<accession>A0ABV8FS62</accession>
<dbReference type="Pfam" id="PF04191">
    <property type="entry name" value="PEMT"/>
    <property type="match status" value="1"/>
</dbReference>
<dbReference type="EMBL" id="JBHSBH010000012">
    <property type="protein sequence ID" value="MFC3998224.1"/>
    <property type="molecule type" value="Genomic_DNA"/>
</dbReference>